<dbReference type="GO" id="GO:0008168">
    <property type="term" value="F:methyltransferase activity"/>
    <property type="evidence" value="ECO:0007669"/>
    <property type="project" value="UniProtKB-KW"/>
</dbReference>
<keyword evidence="2" id="KW-1185">Reference proteome</keyword>
<dbReference type="SUPFAM" id="SSF53335">
    <property type="entry name" value="S-adenosyl-L-methionine-dependent methyltransferases"/>
    <property type="match status" value="1"/>
</dbReference>
<protein>
    <submittedName>
        <fullName evidence="1">Class I SAM-dependent methyltransferase</fullName>
    </submittedName>
</protein>
<organism evidence="1 2">
    <name type="scientific">Hyphobacterium lacteum</name>
    <dbReference type="NCBI Taxonomy" id="3116575"/>
    <lineage>
        <taxon>Bacteria</taxon>
        <taxon>Pseudomonadati</taxon>
        <taxon>Pseudomonadota</taxon>
        <taxon>Alphaproteobacteria</taxon>
        <taxon>Maricaulales</taxon>
        <taxon>Maricaulaceae</taxon>
        <taxon>Hyphobacterium</taxon>
    </lineage>
</organism>
<dbReference type="EMBL" id="JAZDRP010000004">
    <property type="protein sequence ID" value="MEE2526202.1"/>
    <property type="molecule type" value="Genomic_DNA"/>
</dbReference>
<comment type="caution">
    <text evidence="1">The sequence shown here is derived from an EMBL/GenBank/DDBJ whole genome shotgun (WGS) entry which is preliminary data.</text>
</comment>
<dbReference type="PANTHER" id="PTHR43861">
    <property type="entry name" value="TRANS-ACONITATE 2-METHYLTRANSFERASE-RELATED"/>
    <property type="match status" value="1"/>
</dbReference>
<proteinExistence type="predicted"/>
<dbReference type="Gene3D" id="3.40.50.150">
    <property type="entry name" value="Vaccinia Virus protein VP39"/>
    <property type="match status" value="1"/>
</dbReference>
<keyword evidence="1" id="KW-0489">Methyltransferase</keyword>
<dbReference type="GO" id="GO:0032259">
    <property type="term" value="P:methylation"/>
    <property type="evidence" value="ECO:0007669"/>
    <property type="project" value="UniProtKB-KW"/>
</dbReference>
<name>A0ABU7LQM2_9PROT</name>
<accession>A0ABU7LQM2</accession>
<dbReference type="Proteomes" id="UP001354971">
    <property type="component" value="Unassembled WGS sequence"/>
</dbReference>
<evidence type="ECO:0000313" key="1">
    <source>
        <dbReference type="EMBL" id="MEE2526202.1"/>
    </source>
</evidence>
<dbReference type="Gene3D" id="3.40.50.720">
    <property type="entry name" value="NAD(P)-binding Rossmann-like Domain"/>
    <property type="match status" value="1"/>
</dbReference>
<reference evidence="1 2" key="1">
    <citation type="submission" date="2024-01" db="EMBL/GenBank/DDBJ databases">
        <title>Hyphobacterium bacterium isolated from marine sediment.</title>
        <authorList>
            <person name="Zhao S."/>
        </authorList>
    </citation>
    <scope>NUCLEOTIDE SEQUENCE [LARGE SCALE GENOMIC DNA]</scope>
    <source>
        <strain evidence="2">HN65</strain>
    </source>
</reference>
<evidence type="ECO:0000313" key="2">
    <source>
        <dbReference type="Proteomes" id="UP001354971"/>
    </source>
</evidence>
<dbReference type="CDD" id="cd02440">
    <property type="entry name" value="AdoMet_MTases"/>
    <property type="match status" value="1"/>
</dbReference>
<keyword evidence="1" id="KW-0808">Transferase</keyword>
<dbReference type="RefSeq" id="WP_330198865.1">
    <property type="nucleotide sequence ID" value="NZ_JAZDRP010000004.1"/>
</dbReference>
<dbReference type="InterPro" id="IPR029063">
    <property type="entry name" value="SAM-dependent_MTases_sf"/>
</dbReference>
<gene>
    <name evidence="1" type="ORF">V0U79_07470</name>
</gene>
<dbReference type="Pfam" id="PF13489">
    <property type="entry name" value="Methyltransf_23"/>
    <property type="match status" value="1"/>
</dbReference>
<sequence length="405" mass="42938">MTSTDRPLRQAIWSTAACDLCGCEALEVLGERHITVRGRSADFAMDFTDAACPQCGFVQALNRPDEAFLMDYYRDAHIGHRGGELHFNAEKRVATVASRVPAGGRIIEIGANDGAFCAELARAGFDAFGFDPVEADEAASVEKGFLEAGVASVAPKSADAVIAYYVLEHVINAGEWLRSALALLKDGGVLVLEVPDYSTHPQDSLNVEHLLHFTPESLRELLEQHGLSVEQAGDIGPTVAYGQAIVARLTDRALAETPRPASAGFLAGGAKRLAAARASYAEAKADRDRRQQAAEDAARLASEADPSGDASVFIWGANEYAERAAPLVAQAFAKTFVADKSPSKIGTPFPGLTAPIVHPDEAAQADQRIFLLCSPNWNAQIAAEISAAGWDALAVIDAVSGERLA</sequence>